<comment type="similarity">
    <text evidence="2">Belongs to the UPF0359 family.</text>
</comment>
<dbReference type="AlphaFoldDB" id="A0AAN8WV67"/>
<dbReference type="PANTHER" id="PTHR15876">
    <property type="entry name" value="TRANSMEMBRANE PROTEIN ADIPOCYTE-ASSOCIATED 1"/>
    <property type="match status" value="1"/>
</dbReference>
<proteinExistence type="inferred from homology"/>
<keyword evidence="3 6" id="KW-0812">Transmembrane</keyword>
<dbReference type="GO" id="GO:0005886">
    <property type="term" value="C:plasma membrane"/>
    <property type="evidence" value="ECO:0007669"/>
    <property type="project" value="TreeGrafter"/>
</dbReference>
<name>A0AAN8WV67_HALRR</name>
<evidence type="ECO:0000256" key="6">
    <source>
        <dbReference type="SAM" id="Phobius"/>
    </source>
</evidence>
<evidence type="ECO:0000256" key="5">
    <source>
        <dbReference type="ARBA" id="ARBA00023136"/>
    </source>
</evidence>
<comment type="subcellular location">
    <subcellularLocation>
        <location evidence="1">Membrane</location>
        <topology evidence="1">Multi-pass membrane protein</topology>
    </subcellularLocation>
</comment>
<organism evidence="7 8">
    <name type="scientific">Halocaridina rubra</name>
    <name type="common">Hawaiian red shrimp</name>
    <dbReference type="NCBI Taxonomy" id="373956"/>
    <lineage>
        <taxon>Eukaryota</taxon>
        <taxon>Metazoa</taxon>
        <taxon>Ecdysozoa</taxon>
        <taxon>Arthropoda</taxon>
        <taxon>Crustacea</taxon>
        <taxon>Multicrustacea</taxon>
        <taxon>Malacostraca</taxon>
        <taxon>Eumalacostraca</taxon>
        <taxon>Eucarida</taxon>
        <taxon>Decapoda</taxon>
        <taxon>Pleocyemata</taxon>
        <taxon>Caridea</taxon>
        <taxon>Atyoidea</taxon>
        <taxon>Atyidae</taxon>
        <taxon>Halocaridina</taxon>
    </lineage>
</organism>
<comment type="caution">
    <text evidence="7">The sequence shown here is derived from an EMBL/GenBank/DDBJ whole genome shotgun (WGS) entry which is preliminary data.</text>
</comment>
<evidence type="ECO:0000256" key="3">
    <source>
        <dbReference type="ARBA" id="ARBA00022692"/>
    </source>
</evidence>
<dbReference type="Pfam" id="PF10160">
    <property type="entry name" value="Tmemb_40"/>
    <property type="match status" value="1"/>
</dbReference>
<keyword evidence="8" id="KW-1185">Reference proteome</keyword>
<dbReference type="Proteomes" id="UP001381693">
    <property type="component" value="Unassembled WGS sequence"/>
</dbReference>
<dbReference type="EMBL" id="JAXCGZ010017046">
    <property type="protein sequence ID" value="KAK7069033.1"/>
    <property type="molecule type" value="Genomic_DNA"/>
</dbReference>
<keyword evidence="4 6" id="KW-1133">Transmembrane helix</keyword>
<dbReference type="InterPro" id="IPR018781">
    <property type="entry name" value="TPRA1/CAND2/CAND8"/>
</dbReference>
<evidence type="ECO:0000256" key="4">
    <source>
        <dbReference type="ARBA" id="ARBA00022989"/>
    </source>
</evidence>
<keyword evidence="5 6" id="KW-0472">Membrane</keyword>
<dbReference type="GO" id="GO:0004930">
    <property type="term" value="F:G protein-coupled receptor activity"/>
    <property type="evidence" value="ECO:0007669"/>
    <property type="project" value="TreeGrafter"/>
</dbReference>
<accession>A0AAN8WV67</accession>
<reference evidence="7 8" key="1">
    <citation type="submission" date="2023-11" db="EMBL/GenBank/DDBJ databases">
        <title>Halocaridina rubra genome assembly.</title>
        <authorList>
            <person name="Smith C."/>
        </authorList>
    </citation>
    <scope>NUCLEOTIDE SEQUENCE [LARGE SCALE GENOMIC DNA]</scope>
    <source>
        <strain evidence="7">EP-1</strain>
        <tissue evidence="7">Whole</tissue>
    </source>
</reference>
<evidence type="ECO:0000256" key="2">
    <source>
        <dbReference type="ARBA" id="ARBA00010125"/>
    </source>
</evidence>
<evidence type="ECO:0000313" key="8">
    <source>
        <dbReference type="Proteomes" id="UP001381693"/>
    </source>
</evidence>
<feature type="transmembrane region" description="Helical" evidence="6">
    <location>
        <begin position="85"/>
        <end position="103"/>
    </location>
</feature>
<dbReference type="PANTHER" id="PTHR15876:SF8">
    <property type="entry name" value="TRANSMEMBRANE PROTEIN ADIPOCYTE-ASSOCIATED 1"/>
    <property type="match status" value="1"/>
</dbReference>
<protein>
    <submittedName>
        <fullName evidence="7">Transmembrane protein adipocyte-associated 1</fullName>
    </submittedName>
</protein>
<sequence>MASVVPFTTTNPIVEILTTTTIPPTVAPALSSTTLATAPVETAAPITPSSVTTDNSSTTTSAPPSEDGFCKLILYIEISDSRVRVWDLLLLLPTFLFLLGLLVKINSARLKLRAVHSPIYATFYGLVSIRSCVRWFEILNQVIKQITDFGFL</sequence>
<evidence type="ECO:0000256" key="1">
    <source>
        <dbReference type="ARBA" id="ARBA00004141"/>
    </source>
</evidence>
<evidence type="ECO:0000313" key="7">
    <source>
        <dbReference type="EMBL" id="KAK7069033.1"/>
    </source>
</evidence>
<gene>
    <name evidence="7" type="primary">TPRA1_3</name>
    <name evidence="7" type="ORF">SK128_008011</name>
</gene>